<dbReference type="AlphaFoldDB" id="A0A9X2JKK9"/>
<keyword evidence="15" id="KW-1185">Reference proteome</keyword>
<evidence type="ECO:0000256" key="4">
    <source>
        <dbReference type="ARBA" id="ARBA00005300"/>
    </source>
</evidence>
<evidence type="ECO:0000256" key="10">
    <source>
        <dbReference type="ARBA" id="ARBA00022759"/>
    </source>
</evidence>
<dbReference type="Pfam" id="PF00075">
    <property type="entry name" value="RNase_H"/>
    <property type="match status" value="1"/>
</dbReference>
<sequence length="225" mass="26093">MVQKYYAVARGRKTGIFNTWKECEQLVKNYPKARYKSFIKMEEAKVWLKTISGAKGNETMQENTVSAAKIIVYTDGGSRNHGNVLGQHVKENDKAAWAYYIITPTMTFKKSAGEYGSTNNRMEIMALLRALETLLEKRLQLESIQVVMDSRYVLNSITKNWLKNWERNNWCKANGQEVLNKELWERIAQLLPKFKDLRFSWTKGHAVNAGNNEVDRLLNETMDKM</sequence>
<dbReference type="Pfam" id="PF01693">
    <property type="entry name" value="Cauli_VI"/>
    <property type="match status" value="1"/>
</dbReference>
<evidence type="ECO:0000256" key="12">
    <source>
        <dbReference type="ARBA" id="ARBA00022842"/>
    </source>
</evidence>
<dbReference type="InterPro" id="IPR050092">
    <property type="entry name" value="RNase_H"/>
</dbReference>
<dbReference type="GO" id="GO:0004523">
    <property type="term" value="F:RNA-DNA hybrid ribonuclease activity"/>
    <property type="evidence" value="ECO:0007669"/>
    <property type="project" value="UniProtKB-EC"/>
</dbReference>
<dbReference type="InterPro" id="IPR011320">
    <property type="entry name" value="RNase_H1_N"/>
</dbReference>
<dbReference type="PIRSF" id="PIRSF036852">
    <property type="entry name" value="Ribonuclease_H1_euk"/>
    <property type="match status" value="1"/>
</dbReference>
<protein>
    <recommendedName>
        <fullName evidence="7">Ribonuclease H</fullName>
        <ecNumber evidence="6">3.1.26.4</ecNumber>
    </recommendedName>
</protein>
<dbReference type="FunFam" id="3.40.970.10:FF:000002">
    <property type="entry name" value="Ribonuclease H"/>
    <property type="match status" value="1"/>
</dbReference>
<feature type="domain" description="RNase H type-1" evidence="13">
    <location>
        <begin position="66"/>
        <end position="223"/>
    </location>
</feature>
<comment type="catalytic activity">
    <reaction evidence="1">
        <text>Endonucleolytic cleavage to 5'-phosphomonoester.</text>
        <dbReference type="EC" id="3.1.26.4"/>
    </reaction>
</comment>
<evidence type="ECO:0000256" key="5">
    <source>
        <dbReference type="ARBA" id="ARBA00011245"/>
    </source>
</evidence>
<keyword evidence="9" id="KW-0479">Metal-binding</keyword>
<evidence type="ECO:0000256" key="1">
    <source>
        <dbReference type="ARBA" id="ARBA00000077"/>
    </source>
</evidence>
<comment type="caution">
    <text evidence="14">The sequence shown here is derived from an EMBL/GenBank/DDBJ whole genome shotgun (WGS) entry which is preliminary data.</text>
</comment>
<evidence type="ECO:0000259" key="13">
    <source>
        <dbReference type="PROSITE" id="PS50879"/>
    </source>
</evidence>
<dbReference type="SUPFAM" id="SSF55658">
    <property type="entry name" value="L9 N-domain-like"/>
    <property type="match status" value="1"/>
</dbReference>
<keyword evidence="8" id="KW-0540">Nuclease</keyword>
<dbReference type="RefSeq" id="WP_253359355.1">
    <property type="nucleotide sequence ID" value="NZ_JAIULA010000004.1"/>
</dbReference>
<evidence type="ECO:0000256" key="8">
    <source>
        <dbReference type="ARBA" id="ARBA00022722"/>
    </source>
</evidence>
<organism evidence="14 15">
    <name type="scientific">Ligilactobacillus ubinensis</name>
    <dbReference type="NCBI Taxonomy" id="2876789"/>
    <lineage>
        <taxon>Bacteria</taxon>
        <taxon>Bacillati</taxon>
        <taxon>Bacillota</taxon>
        <taxon>Bacilli</taxon>
        <taxon>Lactobacillales</taxon>
        <taxon>Lactobacillaceae</taxon>
        <taxon>Ligilactobacillus</taxon>
    </lineage>
</organism>
<comment type="cofactor">
    <cofactor evidence="2">
        <name>Mg(2+)</name>
        <dbReference type="ChEBI" id="CHEBI:18420"/>
    </cofactor>
</comment>
<evidence type="ECO:0000256" key="11">
    <source>
        <dbReference type="ARBA" id="ARBA00022801"/>
    </source>
</evidence>
<comment type="similarity">
    <text evidence="4">Belongs to the RNase H family.</text>
</comment>
<dbReference type="PROSITE" id="PS50879">
    <property type="entry name" value="RNASE_H_1"/>
    <property type="match status" value="1"/>
</dbReference>
<dbReference type="InterPro" id="IPR009027">
    <property type="entry name" value="Ribosomal_bL9/RNase_H1_N"/>
</dbReference>
<dbReference type="CDD" id="cd09278">
    <property type="entry name" value="RNase_HI_prokaryote_like"/>
    <property type="match status" value="1"/>
</dbReference>
<dbReference type="EMBL" id="JAIULA010000004">
    <property type="protein sequence ID" value="MCP0886302.1"/>
    <property type="molecule type" value="Genomic_DNA"/>
</dbReference>
<evidence type="ECO:0000256" key="6">
    <source>
        <dbReference type="ARBA" id="ARBA00012180"/>
    </source>
</evidence>
<dbReference type="InterPro" id="IPR012337">
    <property type="entry name" value="RNaseH-like_sf"/>
</dbReference>
<dbReference type="Gene3D" id="3.30.420.10">
    <property type="entry name" value="Ribonuclease H-like superfamily/Ribonuclease H"/>
    <property type="match status" value="1"/>
</dbReference>
<evidence type="ECO:0000256" key="9">
    <source>
        <dbReference type="ARBA" id="ARBA00022723"/>
    </source>
</evidence>
<dbReference type="PANTHER" id="PTHR10642:SF26">
    <property type="entry name" value="RIBONUCLEASE H1"/>
    <property type="match status" value="1"/>
</dbReference>
<dbReference type="InterPro" id="IPR036397">
    <property type="entry name" value="RNaseH_sf"/>
</dbReference>
<dbReference type="GO" id="GO:0043137">
    <property type="term" value="P:DNA replication, removal of RNA primer"/>
    <property type="evidence" value="ECO:0007669"/>
    <property type="project" value="TreeGrafter"/>
</dbReference>
<name>A0A9X2JKK9_9LACO</name>
<dbReference type="EC" id="3.1.26.4" evidence="6"/>
<dbReference type="GO" id="GO:0003676">
    <property type="term" value="F:nucleic acid binding"/>
    <property type="evidence" value="ECO:0007669"/>
    <property type="project" value="InterPro"/>
</dbReference>
<dbReference type="InterPro" id="IPR022892">
    <property type="entry name" value="RNaseHI"/>
</dbReference>
<reference evidence="14 15" key="1">
    <citation type="journal article" date="2023" name="Int. J. Syst. Evol. Microbiol.">
        <title>Ligilactobacillus ubinensis sp. nov., a novel species isolated from the wild ferment of a durian fruit (Durio zibethinus).</title>
        <authorList>
            <person name="Heng Y.C."/>
            <person name="Menon N."/>
            <person name="Chen B."/>
            <person name="Loo B.Z.L."/>
            <person name="Wong G.W.J."/>
            <person name="Lim A.C.H."/>
            <person name="Silvaraju S."/>
            <person name="Kittelmann S."/>
        </authorList>
    </citation>
    <scope>NUCLEOTIDE SEQUENCE [LARGE SCALE GENOMIC DNA]</scope>
    <source>
        <strain evidence="14 15">WILCCON 0076</strain>
    </source>
</reference>
<gene>
    <name evidence="14" type="ORF">LB941_02990</name>
</gene>
<proteinExistence type="inferred from homology"/>
<dbReference type="InterPro" id="IPR002156">
    <property type="entry name" value="RNaseH_domain"/>
</dbReference>
<evidence type="ECO:0000313" key="14">
    <source>
        <dbReference type="EMBL" id="MCP0886302.1"/>
    </source>
</evidence>
<evidence type="ECO:0000313" key="15">
    <source>
        <dbReference type="Proteomes" id="UP001139006"/>
    </source>
</evidence>
<evidence type="ECO:0000256" key="2">
    <source>
        <dbReference type="ARBA" id="ARBA00001946"/>
    </source>
</evidence>
<dbReference type="Proteomes" id="UP001139006">
    <property type="component" value="Unassembled WGS sequence"/>
</dbReference>
<accession>A0A9X2JKK9</accession>
<dbReference type="GO" id="GO:0000287">
    <property type="term" value="F:magnesium ion binding"/>
    <property type="evidence" value="ECO:0007669"/>
    <property type="project" value="InterPro"/>
</dbReference>
<dbReference type="PANTHER" id="PTHR10642">
    <property type="entry name" value="RIBONUCLEASE H1"/>
    <property type="match status" value="1"/>
</dbReference>
<evidence type="ECO:0000256" key="3">
    <source>
        <dbReference type="ARBA" id="ARBA00004065"/>
    </source>
</evidence>
<keyword evidence="11" id="KW-0378">Hydrolase</keyword>
<dbReference type="InterPro" id="IPR037056">
    <property type="entry name" value="RNase_H1_N_sf"/>
</dbReference>
<dbReference type="InterPro" id="IPR017067">
    <property type="entry name" value="RNase_H1_euk"/>
</dbReference>
<keyword evidence="10" id="KW-0255">Endonuclease</keyword>
<comment type="function">
    <text evidence="3">Endonuclease that specifically degrades the RNA of RNA-DNA hybrids.</text>
</comment>
<dbReference type="SUPFAM" id="SSF53098">
    <property type="entry name" value="Ribonuclease H-like"/>
    <property type="match status" value="1"/>
</dbReference>
<dbReference type="Gene3D" id="3.40.970.10">
    <property type="entry name" value="Ribonuclease H1, N-terminal domain"/>
    <property type="match status" value="1"/>
</dbReference>
<keyword evidence="12" id="KW-0460">Magnesium</keyword>
<comment type="subunit">
    <text evidence="5">Monomer.</text>
</comment>
<evidence type="ECO:0000256" key="7">
    <source>
        <dbReference type="ARBA" id="ARBA00017721"/>
    </source>
</evidence>